<dbReference type="AlphaFoldDB" id="C1F0U0"/>
<sequence>MCAKKCATSSKAPKSKKFWWGIPVSGISAGSWEKFAWELLGGTVFGMPKRCLASADGDSHPSLGGVLSWRAGLTARAHSHRLRPSSVPWR</sequence>
<dbReference type="HOGENOM" id="CLU_2434123_0_0_0"/>
<keyword evidence="2" id="KW-1185">Reference proteome</keyword>
<organism evidence="1 2">
    <name type="scientific">Acidobacterium capsulatum (strain ATCC 51196 / DSM 11244 / BCRC 80197 / JCM 7670 / NBRC 15755 / NCIMB 13165 / 161)</name>
    <dbReference type="NCBI Taxonomy" id="240015"/>
    <lineage>
        <taxon>Bacteria</taxon>
        <taxon>Pseudomonadati</taxon>
        <taxon>Acidobacteriota</taxon>
        <taxon>Terriglobia</taxon>
        <taxon>Terriglobales</taxon>
        <taxon>Acidobacteriaceae</taxon>
        <taxon>Acidobacterium</taxon>
    </lineage>
</organism>
<dbReference type="InParanoid" id="C1F0U0"/>
<dbReference type="STRING" id="240015.ACP_0437"/>
<dbReference type="KEGG" id="aca:ACP_0437"/>
<evidence type="ECO:0000313" key="2">
    <source>
        <dbReference type="Proteomes" id="UP000002207"/>
    </source>
</evidence>
<proteinExistence type="predicted"/>
<protein>
    <submittedName>
        <fullName evidence="1">Uncharacterized protein</fullName>
    </submittedName>
</protein>
<dbReference type="EMBL" id="CP001472">
    <property type="protein sequence ID" value="ACO34538.1"/>
    <property type="molecule type" value="Genomic_DNA"/>
</dbReference>
<gene>
    <name evidence="1" type="ordered locus">ACP_0437</name>
</gene>
<evidence type="ECO:0000313" key="1">
    <source>
        <dbReference type="EMBL" id="ACO34538.1"/>
    </source>
</evidence>
<reference evidence="1 2" key="1">
    <citation type="journal article" date="2009" name="Appl. Environ. Microbiol.">
        <title>Three genomes from the phylum Acidobacteria provide insight into the lifestyles of these microorganisms in soils.</title>
        <authorList>
            <person name="Ward N.L."/>
            <person name="Challacombe J.F."/>
            <person name="Janssen P.H."/>
            <person name="Henrissat B."/>
            <person name="Coutinho P.M."/>
            <person name="Wu M."/>
            <person name="Xie G."/>
            <person name="Haft D.H."/>
            <person name="Sait M."/>
            <person name="Badger J."/>
            <person name="Barabote R.D."/>
            <person name="Bradley B."/>
            <person name="Brettin T.S."/>
            <person name="Brinkac L.M."/>
            <person name="Bruce D."/>
            <person name="Creasy T."/>
            <person name="Daugherty S.C."/>
            <person name="Davidsen T.M."/>
            <person name="DeBoy R.T."/>
            <person name="Detter J.C."/>
            <person name="Dodson R.J."/>
            <person name="Durkin A.S."/>
            <person name="Ganapathy A."/>
            <person name="Gwinn-Giglio M."/>
            <person name="Han C.S."/>
            <person name="Khouri H."/>
            <person name="Kiss H."/>
            <person name="Kothari S.P."/>
            <person name="Madupu R."/>
            <person name="Nelson K.E."/>
            <person name="Nelson W.C."/>
            <person name="Paulsen I."/>
            <person name="Penn K."/>
            <person name="Ren Q."/>
            <person name="Rosovitz M.J."/>
            <person name="Selengut J.D."/>
            <person name="Shrivastava S."/>
            <person name="Sullivan S.A."/>
            <person name="Tapia R."/>
            <person name="Thompson L.S."/>
            <person name="Watkins K.L."/>
            <person name="Yang Q."/>
            <person name="Yu C."/>
            <person name="Zafar N."/>
            <person name="Zhou L."/>
            <person name="Kuske C.R."/>
        </authorList>
    </citation>
    <scope>NUCLEOTIDE SEQUENCE [LARGE SCALE GENOMIC DNA]</scope>
    <source>
        <strain evidence="2">ATCC 51196 / DSM 11244 / BCRC 80197 / JCM 7670 / NBRC 15755 / NCIMB 13165 / 161</strain>
    </source>
</reference>
<name>C1F0U0_ACIC5</name>
<accession>C1F0U0</accession>
<dbReference type="Proteomes" id="UP000002207">
    <property type="component" value="Chromosome"/>
</dbReference>